<dbReference type="EMBL" id="CP117411">
    <property type="protein sequence ID" value="WCT72540.1"/>
    <property type="molecule type" value="Genomic_DNA"/>
</dbReference>
<protein>
    <submittedName>
        <fullName evidence="7">JAB domain-containing protein</fullName>
    </submittedName>
</protein>
<proteinExistence type="predicted"/>
<evidence type="ECO:0000259" key="6">
    <source>
        <dbReference type="PROSITE" id="PS50249"/>
    </source>
</evidence>
<dbReference type="RefSeq" id="WP_273686506.1">
    <property type="nucleotide sequence ID" value="NZ_CP117411.1"/>
</dbReference>
<evidence type="ECO:0000256" key="3">
    <source>
        <dbReference type="ARBA" id="ARBA00022801"/>
    </source>
</evidence>
<dbReference type="PANTHER" id="PTHR30471">
    <property type="entry name" value="DNA REPAIR PROTEIN RADC"/>
    <property type="match status" value="1"/>
</dbReference>
<evidence type="ECO:0000256" key="1">
    <source>
        <dbReference type="ARBA" id="ARBA00022670"/>
    </source>
</evidence>
<keyword evidence="5" id="KW-0482">Metalloprotease</keyword>
<sequence length="188" mass="20252">MHGDDAAVIASLLIDRLRTLSAVLVAHPTTLDAILPGDQRATIALIGATRDAMLHTLRREILDAPVLATGNALVNYLHAAMAAESREQLRVLFVDGSVRLVHEEVFGQGSISAAPIEMRAIFRRALELEATGLILAHNHPSGDPTPSQEDIRATAILAEAARSLDISVHDHVIIARSGWISLRQLGYL</sequence>
<dbReference type="SUPFAM" id="SSF102712">
    <property type="entry name" value="JAB1/MPN domain"/>
    <property type="match status" value="1"/>
</dbReference>
<dbReference type="CDD" id="cd08071">
    <property type="entry name" value="MPN_DUF2466"/>
    <property type="match status" value="1"/>
</dbReference>
<dbReference type="InterPro" id="IPR020891">
    <property type="entry name" value="UPF0758_CS"/>
</dbReference>
<evidence type="ECO:0000256" key="4">
    <source>
        <dbReference type="ARBA" id="ARBA00022833"/>
    </source>
</evidence>
<dbReference type="InterPro" id="IPR001405">
    <property type="entry name" value="UPF0758"/>
</dbReference>
<keyword evidence="1" id="KW-0645">Protease</keyword>
<accession>A0ABY7THX4</accession>
<reference evidence="7 8" key="1">
    <citation type="submission" date="2023-02" db="EMBL/GenBank/DDBJ databases">
        <title>Genome sequence of Sphingomonas naphthae.</title>
        <authorList>
            <person name="Kim S."/>
            <person name="Heo J."/>
            <person name="Kwon S.-W."/>
        </authorList>
    </citation>
    <scope>NUCLEOTIDE SEQUENCE [LARGE SCALE GENOMIC DNA]</scope>
    <source>
        <strain evidence="7 8">KACC 18716</strain>
    </source>
</reference>
<dbReference type="Pfam" id="PF04002">
    <property type="entry name" value="RadC"/>
    <property type="match status" value="1"/>
</dbReference>
<dbReference type="InterPro" id="IPR037518">
    <property type="entry name" value="MPN"/>
</dbReference>
<keyword evidence="3" id="KW-0378">Hydrolase</keyword>
<evidence type="ECO:0000256" key="2">
    <source>
        <dbReference type="ARBA" id="ARBA00022723"/>
    </source>
</evidence>
<gene>
    <name evidence="7" type="ORF">PQ455_12950</name>
</gene>
<dbReference type="InterPro" id="IPR025657">
    <property type="entry name" value="RadC_JAB"/>
</dbReference>
<dbReference type="Gene3D" id="3.40.140.10">
    <property type="entry name" value="Cytidine Deaminase, domain 2"/>
    <property type="match status" value="1"/>
</dbReference>
<feature type="domain" description="MPN" evidence="6">
    <location>
        <begin position="66"/>
        <end position="188"/>
    </location>
</feature>
<dbReference type="Proteomes" id="UP001220395">
    <property type="component" value="Chromosome"/>
</dbReference>
<evidence type="ECO:0000313" key="8">
    <source>
        <dbReference type="Proteomes" id="UP001220395"/>
    </source>
</evidence>
<keyword evidence="4" id="KW-0862">Zinc</keyword>
<evidence type="ECO:0000256" key="5">
    <source>
        <dbReference type="ARBA" id="ARBA00023049"/>
    </source>
</evidence>
<dbReference type="PROSITE" id="PS50249">
    <property type="entry name" value="MPN"/>
    <property type="match status" value="1"/>
</dbReference>
<name>A0ABY7THX4_9SPHN</name>
<organism evidence="7 8">
    <name type="scientific">Sphingomonas naphthae</name>
    <dbReference type="NCBI Taxonomy" id="1813468"/>
    <lineage>
        <taxon>Bacteria</taxon>
        <taxon>Pseudomonadati</taxon>
        <taxon>Pseudomonadota</taxon>
        <taxon>Alphaproteobacteria</taxon>
        <taxon>Sphingomonadales</taxon>
        <taxon>Sphingomonadaceae</taxon>
        <taxon>Sphingomonas</taxon>
    </lineage>
</organism>
<keyword evidence="2" id="KW-0479">Metal-binding</keyword>
<dbReference type="PANTHER" id="PTHR30471:SF3">
    <property type="entry name" value="UPF0758 PROTEIN YEES-RELATED"/>
    <property type="match status" value="1"/>
</dbReference>
<keyword evidence="8" id="KW-1185">Reference proteome</keyword>
<dbReference type="PROSITE" id="PS01302">
    <property type="entry name" value="UPF0758"/>
    <property type="match status" value="1"/>
</dbReference>
<evidence type="ECO:0000313" key="7">
    <source>
        <dbReference type="EMBL" id="WCT72540.1"/>
    </source>
</evidence>